<dbReference type="Pfam" id="PF01939">
    <property type="entry name" value="NucS_C"/>
    <property type="match status" value="1"/>
</dbReference>
<dbReference type="EMBL" id="BBNT01000002">
    <property type="protein sequence ID" value="GAL74324.1"/>
    <property type="molecule type" value="Genomic_DNA"/>
</dbReference>
<comment type="caution">
    <text evidence="2">The sequence shown here is derived from an EMBL/GenBank/DDBJ whole genome shotgun (WGS) entry which is preliminary data.</text>
</comment>
<feature type="domain" description="Endonuclease NucS C-terminal" evidence="1">
    <location>
        <begin position="332"/>
        <end position="447"/>
    </location>
</feature>
<accession>A0A090WFY4</accession>
<evidence type="ECO:0000259" key="1">
    <source>
        <dbReference type="Pfam" id="PF01939"/>
    </source>
</evidence>
<reference evidence="2 3" key="1">
    <citation type="journal article" date="2014" name="Genome Announc.">
        <title>Draft Genome Sequences of Marine Flavobacterium Nonlabens Strains NR17, NR24, NR27, NR32, NR33, and Ara13.</title>
        <authorList>
            <person name="Nakanishi M."/>
            <person name="Meirelles P."/>
            <person name="Suzuki R."/>
            <person name="Takatani N."/>
            <person name="Mino S."/>
            <person name="Suda W."/>
            <person name="Oshima K."/>
            <person name="Hattori M."/>
            <person name="Ohkuma M."/>
            <person name="Hosokawa M."/>
            <person name="Miyashita K."/>
            <person name="Thompson F.L."/>
            <person name="Niwa A."/>
            <person name="Sawabe T."/>
            <person name="Sawabe T."/>
        </authorList>
    </citation>
    <scope>NUCLEOTIDE SEQUENCE [LARGE SCALE GENOMIC DNA]</scope>
    <source>
        <strain evidence="3">JCM19275</strain>
    </source>
</reference>
<name>A0A090WFY4_NONUL</name>
<dbReference type="GO" id="GO:0003676">
    <property type="term" value="F:nucleic acid binding"/>
    <property type="evidence" value="ECO:0007669"/>
    <property type="project" value="InterPro"/>
</dbReference>
<evidence type="ECO:0000313" key="3">
    <source>
        <dbReference type="Proteomes" id="UP000029647"/>
    </source>
</evidence>
<sequence>MSKKKNIQNQEALDAFYIAISKINDPADYEALNDVYDLFLDLNPNDVDADHDYMSAAVQILPDEFLDIIARVIAQDLIDNPIFYVIQHLPFYELMDDAQAGYLNSKVIEIAWQTDAAAIYTALDLLESENYDTALLYLNGLEHNLYAMSLKGLCFIHTDEPENALRHFVQLKNTLDDAIKGLEQPEYLTTDANYLLFELDINLNLLGLYTQLKYYKKAISIGKSIEEQFSLEVLADVVSNWNNKTDHSDYDFFCVNYAHAIDKLKGPRDAMKFLQDAMPYGNGSEVLAMANGEYMKRAAAHDDVDALLKPLKPIKRATSVTTFSKTSRFAREKHLEDMMIEHIKYGYEIFNRKLELYEDDHFIGRQYRLKTGRHILDLLLIEKSTDTLYIVELKRNHAGKEVYEQTRTYVDLLRKEKNKTVKGIICLHEFNQELKKLVQQDKDIELFTYNFNFKNEAQ</sequence>
<dbReference type="InterPro" id="IPR011856">
    <property type="entry name" value="tRNA_endonuc-like_dom_sf"/>
</dbReference>
<dbReference type="GO" id="GO:0004519">
    <property type="term" value="F:endonuclease activity"/>
    <property type="evidence" value="ECO:0007669"/>
    <property type="project" value="InterPro"/>
</dbReference>
<protein>
    <recommendedName>
        <fullName evidence="1">Endonuclease NucS C-terminal domain-containing protein</fullName>
    </recommendedName>
</protein>
<dbReference type="InterPro" id="IPR048301">
    <property type="entry name" value="NucS_C"/>
</dbReference>
<evidence type="ECO:0000313" key="2">
    <source>
        <dbReference type="EMBL" id="GAL74324.1"/>
    </source>
</evidence>
<dbReference type="Gene3D" id="3.40.1350.10">
    <property type="match status" value="1"/>
</dbReference>
<gene>
    <name evidence="2" type="ORF">JCM19275_3179</name>
</gene>
<proteinExistence type="predicted"/>
<organism evidence="2 3">
    <name type="scientific">Nonlabens ulvanivorans</name>
    <name type="common">Persicivirga ulvanivorans</name>
    <dbReference type="NCBI Taxonomy" id="906888"/>
    <lineage>
        <taxon>Bacteria</taxon>
        <taxon>Pseudomonadati</taxon>
        <taxon>Bacteroidota</taxon>
        <taxon>Flavobacteriia</taxon>
        <taxon>Flavobacteriales</taxon>
        <taxon>Flavobacteriaceae</taxon>
        <taxon>Nonlabens</taxon>
    </lineage>
</organism>
<dbReference type="Proteomes" id="UP000029647">
    <property type="component" value="Unassembled WGS sequence"/>
</dbReference>
<dbReference type="AlphaFoldDB" id="A0A090WFY4"/>